<dbReference type="RefSeq" id="WP_220226869.1">
    <property type="nucleotide sequence ID" value="NZ_JAICBX010000001.1"/>
</dbReference>
<organism evidence="1 2">
    <name type="scientific">Flavimaribacter sediminis</name>
    <dbReference type="NCBI Taxonomy" id="2865987"/>
    <lineage>
        <taxon>Bacteria</taxon>
        <taxon>Pseudomonadati</taxon>
        <taxon>Pseudomonadota</taxon>
        <taxon>Alphaproteobacteria</taxon>
        <taxon>Hyphomicrobiales</taxon>
        <taxon>Rhizobiaceae</taxon>
        <taxon>Flavimaribacter</taxon>
    </lineage>
</organism>
<gene>
    <name evidence="1" type="ORF">K1W69_03120</name>
</gene>
<dbReference type="InterPro" id="IPR023393">
    <property type="entry name" value="START-like_dom_sf"/>
</dbReference>
<comment type="caution">
    <text evidence="1">The sequence shown here is derived from an EMBL/GenBank/DDBJ whole genome shotgun (WGS) entry which is preliminary data.</text>
</comment>
<dbReference type="AlphaFoldDB" id="A0AAE2ZJI3"/>
<evidence type="ECO:0000313" key="1">
    <source>
        <dbReference type="EMBL" id="MBW8636166.1"/>
    </source>
</evidence>
<protein>
    <recommendedName>
        <fullName evidence="3">SRPBCC family protein</fullName>
    </recommendedName>
</protein>
<accession>A0AAE2ZJI3</accession>
<dbReference type="EMBL" id="JAICBX010000001">
    <property type="protein sequence ID" value="MBW8636166.1"/>
    <property type="molecule type" value="Genomic_DNA"/>
</dbReference>
<proteinExistence type="predicted"/>
<evidence type="ECO:0008006" key="3">
    <source>
        <dbReference type="Google" id="ProtNLM"/>
    </source>
</evidence>
<reference evidence="1" key="1">
    <citation type="submission" date="2021-08" db="EMBL/GenBank/DDBJ databases">
        <title>Hoeflea bacterium WL0058 sp. nov., isolated from the sediment.</title>
        <authorList>
            <person name="Wang L."/>
            <person name="Zhang D."/>
        </authorList>
    </citation>
    <scope>NUCLEOTIDE SEQUENCE</scope>
    <source>
        <strain evidence="1">WL0058</strain>
    </source>
</reference>
<dbReference type="Proteomes" id="UP001196509">
    <property type="component" value="Unassembled WGS sequence"/>
</dbReference>
<dbReference type="Gene3D" id="3.30.530.20">
    <property type="match status" value="1"/>
</dbReference>
<evidence type="ECO:0000313" key="2">
    <source>
        <dbReference type="Proteomes" id="UP001196509"/>
    </source>
</evidence>
<name>A0AAE2ZJI3_9HYPH</name>
<dbReference type="SUPFAM" id="SSF55961">
    <property type="entry name" value="Bet v1-like"/>
    <property type="match status" value="1"/>
</dbReference>
<sequence>MSDVDVNKIEGLVRVENVPKEDMQELCMEMTHSVYPHKKVYGDYCPIQAHVNCPPELAFRYLAKTEALLEWTYSLRDMIYVPEKELFEFTDAIGGTTKCYAKTVAHSGPMTVDYHCAWDQPDHLWMIYLMRVVPAELVFNKSGCVITWINCRHPFYDENPSPELAPEGRKVWVGDGWPFFYAGHTVELENLKRILEYRNAHNEWEV</sequence>
<keyword evidence="2" id="KW-1185">Reference proteome</keyword>